<dbReference type="KEGG" id="toy:FO059_12845"/>
<evidence type="ECO:0000313" key="12">
    <source>
        <dbReference type="EMBL" id="QDQ98041.1"/>
    </source>
</evidence>
<feature type="compositionally biased region" description="Basic and acidic residues" evidence="10">
    <location>
        <begin position="1"/>
        <end position="10"/>
    </location>
</feature>
<gene>
    <name evidence="9 12" type="primary">ectA</name>
    <name evidence="12" type="ORF">FO059_12845</name>
</gene>
<evidence type="ECO:0000313" key="13">
    <source>
        <dbReference type="Proteomes" id="UP000317344"/>
    </source>
</evidence>
<dbReference type="CDD" id="cd04301">
    <property type="entry name" value="NAT_SF"/>
    <property type="match status" value="1"/>
</dbReference>
<evidence type="ECO:0000256" key="5">
    <source>
        <dbReference type="ARBA" id="ARBA00017935"/>
    </source>
</evidence>
<evidence type="ECO:0000256" key="1">
    <source>
        <dbReference type="ARBA" id="ARBA00003741"/>
    </source>
</evidence>
<organism evidence="12 13">
    <name type="scientific">Tomitella fengzijianii</name>
    <dbReference type="NCBI Taxonomy" id="2597660"/>
    <lineage>
        <taxon>Bacteria</taxon>
        <taxon>Bacillati</taxon>
        <taxon>Actinomycetota</taxon>
        <taxon>Actinomycetes</taxon>
        <taxon>Mycobacteriales</taxon>
        <taxon>Tomitella</taxon>
    </lineage>
</organism>
<dbReference type="GO" id="GO:0019491">
    <property type="term" value="P:ectoine biosynthetic process"/>
    <property type="evidence" value="ECO:0007669"/>
    <property type="project" value="UniProtKB-UniPathway"/>
</dbReference>
<dbReference type="GO" id="GO:0033816">
    <property type="term" value="F:diaminobutyrate acetyltransferase activity"/>
    <property type="evidence" value="ECO:0007669"/>
    <property type="project" value="UniProtKB-EC"/>
</dbReference>
<comment type="catalytic activity">
    <reaction evidence="8 9">
        <text>L-2,4-diaminobutanoate + acetyl-CoA = (2S)-4-acetamido-2-aminobutanoate + CoA + H(+)</text>
        <dbReference type="Rhea" id="RHEA:16901"/>
        <dbReference type="ChEBI" id="CHEBI:15378"/>
        <dbReference type="ChEBI" id="CHEBI:57287"/>
        <dbReference type="ChEBI" id="CHEBI:57288"/>
        <dbReference type="ChEBI" id="CHEBI:58761"/>
        <dbReference type="ChEBI" id="CHEBI:58929"/>
        <dbReference type="EC" id="2.3.1.178"/>
    </reaction>
</comment>
<keyword evidence="7 9" id="KW-0012">Acyltransferase</keyword>
<evidence type="ECO:0000256" key="3">
    <source>
        <dbReference type="ARBA" id="ARBA00010712"/>
    </source>
</evidence>
<dbReference type="Gene3D" id="3.40.630.30">
    <property type="match status" value="1"/>
</dbReference>
<evidence type="ECO:0000256" key="7">
    <source>
        <dbReference type="ARBA" id="ARBA00023315"/>
    </source>
</evidence>
<evidence type="ECO:0000256" key="8">
    <source>
        <dbReference type="ARBA" id="ARBA00048924"/>
    </source>
</evidence>
<evidence type="ECO:0000256" key="9">
    <source>
        <dbReference type="RuleBase" id="RU365045"/>
    </source>
</evidence>
<accession>A0A516X5T8</accession>
<name>A0A516X5T8_9ACTN</name>
<comment type="function">
    <text evidence="1 9">Catalyzes the acetylation of L-2,4-diaminobutyrate (DABA) to gamma-N-acetyl-alpha,gamma-diaminobutyric acid (ADABA) with acetyl coenzyme A.</text>
</comment>
<dbReference type="InterPro" id="IPR012772">
    <property type="entry name" value="Ectoine_EctA"/>
</dbReference>
<protein>
    <recommendedName>
        <fullName evidence="5 9">L-2,4-diaminobutyric acid acetyltransferase</fullName>
        <shortName evidence="9">DABA acetyltransferase</shortName>
        <ecNumber evidence="4 9">2.3.1.178</ecNumber>
    </recommendedName>
</protein>
<dbReference type="EC" id="2.3.1.178" evidence="4 9"/>
<comment type="pathway">
    <text evidence="2 9">Amine and polyamine biosynthesis; ectoine biosynthesis; L-ectoine from L-aspartate 4-semialdehyde: step 2/3.</text>
</comment>
<evidence type="ECO:0000259" key="11">
    <source>
        <dbReference type="PROSITE" id="PS51186"/>
    </source>
</evidence>
<comment type="similarity">
    <text evidence="3 9">Belongs to the acetyltransferase family. EctA subfamily.</text>
</comment>
<keyword evidence="13" id="KW-1185">Reference proteome</keyword>
<evidence type="ECO:0000256" key="4">
    <source>
        <dbReference type="ARBA" id="ARBA00012355"/>
    </source>
</evidence>
<reference evidence="12 13" key="1">
    <citation type="submission" date="2019-07" db="EMBL/GenBank/DDBJ databases">
        <title>Tomitella cavernea sp. nov., an actinomycete isolated from soil.</title>
        <authorList>
            <person name="Cheng J."/>
        </authorList>
    </citation>
    <scope>NUCLEOTIDE SEQUENCE [LARGE SCALE GENOMIC DNA]</scope>
    <source>
        <strain evidence="12 13">HY188</strain>
    </source>
</reference>
<dbReference type="AlphaFoldDB" id="A0A516X5T8"/>
<keyword evidence="6 9" id="KW-0808">Transferase</keyword>
<dbReference type="SUPFAM" id="SSF55729">
    <property type="entry name" value="Acyl-CoA N-acyltransferases (Nat)"/>
    <property type="match status" value="1"/>
</dbReference>
<evidence type="ECO:0000256" key="6">
    <source>
        <dbReference type="ARBA" id="ARBA00022679"/>
    </source>
</evidence>
<dbReference type="Pfam" id="PF00583">
    <property type="entry name" value="Acetyltransf_1"/>
    <property type="match status" value="1"/>
</dbReference>
<dbReference type="OrthoDB" id="2436196at2"/>
<sequence length="182" mass="20190">MRLPEHEVPRQKTSTEAPSADAVEFRAPRVPDGIRLWEIARDSAVLDLNSSYAYVLWCRDFARTSIVAVVDGRVHGFVTGYRRQDRPDTLMVWQVATDESQRGKGVAGRMLSGLLDRLAPEGVTRLETTISPDNTASQALFTGVARRRGVGIRREDLFPADAFPDSHEPEDLYIIGDPADAP</sequence>
<dbReference type="EMBL" id="CP041765">
    <property type="protein sequence ID" value="QDQ98041.1"/>
    <property type="molecule type" value="Genomic_DNA"/>
</dbReference>
<evidence type="ECO:0000256" key="10">
    <source>
        <dbReference type="SAM" id="MobiDB-lite"/>
    </source>
</evidence>
<dbReference type="InterPro" id="IPR016181">
    <property type="entry name" value="Acyl_CoA_acyltransferase"/>
</dbReference>
<dbReference type="UniPathway" id="UPA00067">
    <property type="reaction ID" value="UER00122"/>
</dbReference>
<dbReference type="PROSITE" id="PS51186">
    <property type="entry name" value="GNAT"/>
    <property type="match status" value="1"/>
</dbReference>
<dbReference type="NCBIfam" id="TIGR02406">
    <property type="entry name" value="ectoine_EctA"/>
    <property type="match status" value="1"/>
</dbReference>
<dbReference type="InterPro" id="IPR000182">
    <property type="entry name" value="GNAT_dom"/>
</dbReference>
<dbReference type="Proteomes" id="UP000317344">
    <property type="component" value="Chromosome"/>
</dbReference>
<feature type="region of interest" description="Disordered" evidence="10">
    <location>
        <begin position="1"/>
        <end position="20"/>
    </location>
</feature>
<proteinExistence type="inferred from homology"/>
<evidence type="ECO:0000256" key="2">
    <source>
        <dbReference type="ARBA" id="ARBA00004978"/>
    </source>
</evidence>
<feature type="domain" description="N-acetyltransferase" evidence="11">
    <location>
        <begin position="23"/>
        <end position="175"/>
    </location>
</feature>
<reference evidence="12 13" key="2">
    <citation type="submission" date="2019-07" db="EMBL/GenBank/DDBJ databases">
        <authorList>
            <person name="Huang Y."/>
        </authorList>
    </citation>
    <scope>NUCLEOTIDE SEQUENCE [LARGE SCALE GENOMIC DNA]</scope>
    <source>
        <strain evidence="12 13">HY188</strain>
    </source>
</reference>
<dbReference type="RefSeq" id="WP_143909326.1">
    <property type="nucleotide sequence ID" value="NZ_CP041765.1"/>
</dbReference>